<protein>
    <submittedName>
        <fullName evidence="1">Uncharacterized protein</fullName>
    </submittedName>
</protein>
<dbReference type="Proteomes" id="UP000240493">
    <property type="component" value="Unassembled WGS sequence"/>
</dbReference>
<dbReference type="AlphaFoldDB" id="A0A2T3YWH8"/>
<dbReference type="EMBL" id="KZ679269">
    <property type="protein sequence ID" value="PTB36921.1"/>
    <property type="molecule type" value="Genomic_DNA"/>
</dbReference>
<accession>A0A2T3YWH8</accession>
<keyword evidence="2" id="KW-1185">Reference proteome</keyword>
<evidence type="ECO:0000313" key="1">
    <source>
        <dbReference type="EMBL" id="PTB36921.1"/>
    </source>
</evidence>
<dbReference type="OrthoDB" id="10305856at2759"/>
<name>A0A2T3YWH8_TRIA4</name>
<sequence>MTALGANQARAPRAAVDGIDLGCPQVHCRVHMRDLPPPRETRSAAAPIGREGYRPYYVGAGDSELWGIVTLTNRQNGESRWFIEASFNVPQDRQISPQLDGAQAASLLTH</sequence>
<proteinExistence type="predicted"/>
<gene>
    <name evidence="1" type="ORF">M441DRAFT_272060</name>
</gene>
<evidence type="ECO:0000313" key="2">
    <source>
        <dbReference type="Proteomes" id="UP000240493"/>
    </source>
</evidence>
<organism evidence="1 2">
    <name type="scientific">Trichoderma asperellum (strain ATCC 204424 / CBS 433.97 / NBRC 101777)</name>
    <dbReference type="NCBI Taxonomy" id="1042311"/>
    <lineage>
        <taxon>Eukaryota</taxon>
        <taxon>Fungi</taxon>
        <taxon>Dikarya</taxon>
        <taxon>Ascomycota</taxon>
        <taxon>Pezizomycotina</taxon>
        <taxon>Sordariomycetes</taxon>
        <taxon>Hypocreomycetidae</taxon>
        <taxon>Hypocreales</taxon>
        <taxon>Hypocreaceae</taxon>
        <taxon>Trichoderma</taxon>
    </lineage>
</organism>
<reference evidence="1 2" key="1">
    <citation type="submission" date="2016-07" db="EMBL/GenBank/DDBJ databases">
        <title>Multiple horizontal gene transfer events from other fungi enriched the ability of initially mycotrophic Trichoderma (Ascomycota) to feed on dead plant biomass.</title>
        <authorList>
            <consortium name="DOE Joint Genome Institute"/>
            <person name="Aerts A."/>
            <person name="Atanasova L."/>
            <person name="Chenthamara K."/>
            <person name="Zhang J."/>
            <person name="Grujic M."/>
            <person name="Henrissat B."/>
            <person name="Kuo A."/>
            <person name="Salamov A."/>
            <person name="Lipzen A."/>
            <person name="Labutti K."/>
            <person name="Barry K."/>
            <person name="Miao Y."/>
            <person name="Rahimi M.J."/>
            <person name="Shen Q."/>
            <person name="Grigoriev I.V."/>
            <person name="Kubicek C.P."/>
            <person name="Druzhinina I.S."/>
        </authorList>
    </citation>
    <scope>NUCLEOTIDE SEQUENCE [LARGE SCALE GENOMIC DNA]</scope>
    <source>
        <strain evidence="1 2">CBS 433.97</strain>
    </source>
</reference>